<comment type="caution">
    <text evidence="1">The sequence shown here is derived from an EMBL/GenBank/DDBJ whole genome shotgun (WGS) entry which is preliminary data.</text>
</comment>
<dbReference type="Pfam" id="PF20095">
    <property type="entry name" value="DUF6485"/>
    <property type="match status" value="1"/>
</dbReference>
<sequence>MAKDCKNYEENLKRCNCTYEPCSKKGYCCECIRYHLSLGEAPACLFPDDAEKTFDRSLEYLAKILSER</sequence>
<proteinExistence type="predicted"/>
<organism evidence="1 2">
    <name type="scientific">Candidatus Coatesbacteria bacterium 4484_99</name>
    <dbReference type="NCBI Taxonomy" id="1970774"/>
    <lineage>
        <taxon>Bacteria</taxon>
        <taxon>Candidatus Coatesiibacteriota</taxon>
    </lineage>
</organism>
<name>A0A1W9S0M9_9BACT</name>
<dbReference type="AlphaFoldDB" id="A0A1W9S0M9"/>
<evidence type="ECO:0000313" key="1">
    <source>
        <dbReference type="EMBL" id="OQX90399.1"/>
    </source>
</evidence>
<reference evidence="2" key="1">
    <citation type="submission" date="2017-03" db="EMBL/GenBank/DDBJ databases">
        <title>Novel pathways for hydrocarbon cycling and metabolic interdependencies in hydrothermal sediment communities.</title>
        <authorList>
            <person name="Dombrowski N."/>
            <person name="Seitz K."/>
            <person name="Teske A."/>
            <person name="Baker B."/>
        </authorList>
    </citation>
    <scope>NUCLEOTIDE SEQUENCE [LARGE SCALE GENOMIC DNA]</scope>
</reference>
<evidence type="ECO:0000313" key="2">
    <source>
        <dbReference type="Proteomes" id="UP000192611"/>
    </source>
</evidence>
<dbReference type="EMBL" id="NATQ01000058">
    <property type="protein sequence ID" value="OQX90399.1"/>
    <property type="molecule type" value="Genomic_DNA"/>
</dbReference>
<accession>A0A1W9S0M9</accession>
<protein>
    <recommendedName>
        <fullName evidence="3">Cytosolic protein</fullName>
    </recommendedName>
</protein>
<dbReference type="Proteomes" id="UP000192611">
    <property type="component" value="Unassembled WGS sequence"/>
</dbReference>
<evidence type="ECO:0008006" key="3">
    <source>
        <dbReference type="Google" id="ProtNLM"/>
    </source>
</evidence>
<gene>
    <name evidence="1" type="ORF">B6D57_03345</name>
</gene>